<dbReference type="Proteomes" id="UP000075787">
    <property type="component" value="Unassembled WGS sequence"/>
</dbReference>
<dbReference type="SUPFAM" id="SSF56112">
    <property type="entry name" value="Protein kinase-like (PK-like)"/>
    <property type="match status" value="1"/>
</dbReference>
<evidence type="ECO:0000313" key="3">
    <source>
        <dbReference type="Proteomes" id="UP000075787"/>
    </source>
</evidence>
<dbReference type="Gene3D" id="3.30.200.20">
    <property type="entry name" value="Phosphorylase Kinase, domain 1"/>
    <property type="match status" value="1"/>
</dbReference>
<feature type="domain" description="Aminoglycoside phosphotransferase" evidence="1">
    <location>
        <begin position="37"/>
        <end position="257"/>
    </location>
</feature>
<dbReference type="CDD" id="cd05154">
    <property type="entry name" value="ACAD10_11_N-like"/>
    <property type="match status" value="1"/>
</dbReference>
<dbReference type="GO" id="GO:0016740">
    <property type="term" value="F:transferase activity"/>
    <property type="evidence" value="ECO:0007669"/>
    <property type="project" value="UniProtKB-KW"/>
</dbReference>
<comment type="caution">
    <text evidence="2">The sequence shown here is derived from an EMBL/GenBank/DDBJ whole genome shotgun (WGS) entry which is preliminary data.</text>
</comment>
<dbReference type="GeneID" id="97238949"/>
<dbReference type="RefSeq" id="WP_062765746.1">
    <property type="nucleotide sequence ID" value="NZ_CP121042.1"/>
</dbReference>
<reference evidence="2 3" key="1">
    <citation type="submission" date="2015-12" db="EMBL/GenBank/DDBJ databases">
        <title>Genome sequence of Tistrella mobilis MCCC 1A02139.</title>
        <authorList>
            <person name="Lu L."/>
            <person name="Lai Q."/>
            <person name="Shao Z."/>
            <person name="Qian P."/>
        </authorList>
    </citation>
    <scope>NUCLEOTIDE SEQUENCE [LARGE SCALE GENOMIC DNA]</scope>
    <source>
        <strain evidence="2 3">MCCC 1A02139</strain>
    </source>
</reference>
<dbReference type="Gene3D" id="3.90.1200.10">
    <property type="match status" value="1"/>
</dbReference>
<gene>
    <name evidence="2" type="ORF">AUP44_01015</name>
</gene>
<dbReference type="EMBL" id="LPZR01000168">
    <property type="protein sequence ID" value="KYO51670.1"/>
    <property type="molecule type" value="Genomic_DNA"/>
</dbReference>
<dbReference type="PANTHER" id="PTHR47829:SF3">
    <property type="entry name" value="AMINOGLYCOSIDE PHOSPHOTRANSFERASE DOMAIN-CONTAINING PROTEIN"/>
    <property type="match status" value="1"/>
</dbReference>
<dbReference type="AlphaFoldDB" id="A0A162KMS9"/>
<dbReference type="InterPro" id="IPR041726">
    <property type="entry name" value="ACAD10_11_N"/>
</dbReference>
<dbReference type="InterPro" id="IPR002575">
    <property type="entry name" value="Aminoglycoside_PTrfase"/>
</dbReference>
<dbReference type="PANTHER" id="PTHR47829">
    <property type="entry name" value="HYDROLASE, PUTATIVE (AFU_ORTHOLOGUE AFUA_1G12880)-RELATED"/>
    <property type="match status" value="1"/>
</dbReference>
<name>A0A162KMS9_9PROT</name>
<accession>A0A162KMS9</accession>
<evidence type="ECO:0000259" key="1">
    <source>
        <dbReference type="Pfam" id="PF01636"/>
    </source>
</evidence>
<protein>
    <submittedName>
        <fullName evidence="2">Aminoglycoside phosphotransferase</fullName>
    </submittedName>
</protein>
<dbReference type="InterPro" id="IPR011009">
    <property type="entry name" value="Kinase-like_dom_sf"/>
</dbReference>
<proteinExistence type="predicted"/>
<dbReference type="OrthoDB" id="3806873at2"/>
<organism evidence="2 3">
    <name type="scientific">Tistrella mobilis</name>
    <dbReference type="NCBI Taxonomy" id="171437"/>
    <lineage>
        <taxon>Bacteria</taxon>
        <taxon>Pseudomonadati</taxon>
        <taxon>Pseudomonadota</taxon>
        <taxon>Alphaproteobacteria</taxon>
        <taxon>Geminicoccales</taxon>
        <taxon>Geminicoccaceae</taxon>
        <taxon>Tistrella</taxon>
    </lineage>
</organism>
<keyword evidence="2" id="KW-0808">Transferase</keyword>
<dbReference type="InterPro" id="IPR052898">
    <property type="entry name" value="ACAD10-like"/>
</dbReference>
<evidence type="ECO:0000313" key="2">
    <source>
        <dbReference type="EMBL" id="KYO51670.1"/>
    </source>
</evidence>
<dbReference type="Pfam" id="PF01636">
    <property type="entry name" value="APH"/>
    <property type="match status" value="1"/>
</dbReference>
<sequence>MSTAPDTGTPDTATPDTGALEAWFADHIPGRHGRLALERFAGGQSNPTFRIRSEAGTYVLRRKPLGEVLPSAHAVDREFRVLAALQGTGVPVPPVHALCTDPAVFGSMFYVMDFVPGRIFWDPRLPDLTPAERGAIFSSMNDAIAHIHALDPDAIGLGDHGRRGNYVERQIARWTRQYRASETVANPAMERLIQWLPEHVPAEDDTRLVHGDYRLDNVIIHPTEPRVVAVLDWELSTLGNPLADFAYHMMTWRIAPGLFRGLAGTDFAAAGIPDERAYLEMWLARTGFAPSPSWDVYVVLSLFRLAAILQGIARRAQDGTAANADAEEVGRKAVPLAELAWSFAEKMR</sequence>